<evidence type="ECO:0000313" key="6">
    <source>
        <dbReference type="Proteomes" id="UP000031196"/>
    </source>
</evidence>
<protein>
    <submittedName>
        <fullName evidence="5">Diadenosine tetraphosphate hydrolase</fullName>
    </submittedName>
</protein>
<dbReference type="PRINTS" id="PR00332">
    <property type="entry name" value="HISTRIAD"/>
</dbReference>
<dbReference type="GO" id="GO:0016787">
    <property type="term" value="F:hydrolase activity"/>
    <property type="evidence" value="ECO:0007669"/>
    <property type="project" value="UniProtKB-KW"/>
</dbReference>
<evidence type="ECO:0000256" key="3">
    <source>
        <dbReference type="PROSITE-ProRule" id="PRU00464"/>
    </source>
</evidence>
<dbReference type="OrthoDB" id="9784774at2"/>
<dbReference type="InterPro" id="IPR011146">
    <property type="entry name" value="HIT-like"/>
</dbReference>
<evidence type="ECO:0000313" key="5">
    <source>
        <dbReference type="EMBL" id="KIC66202.1"/>
    </source>
</evidence>
<gene>
    <name evidence="5" type="ORF">RM50_13430</name>
</gene>
<proteinExistence type="predicted"/>
<accession>A0A0B4DBS4</accession>
<reference evidence="5 6" key="1">
    <citation type="submission" date="2014-12" db="EMBL/GenBank/DDBJ databases">
        <title>Genome sequencing of Arthrobacter phenanthrenivorans SWC37.</title>
        <authorList>
            <person name="Tan P.W."/>
            <person name="Chan K.-G."/>
        </authorList>
    </citation>
    <scope>NUCLEOTIDE SEQUENCE [LARGE SCALE GENOMIC DNA]</scope>
    <source>
        <strain evidence="5 6">SWC37</strain>
    </source>
</reference>
<dbReference type="Proteomes" id="UP000031196">
    <property type="component" value="Unassembled WGS sequence"/>
</dbReference>
<dbReference type="PANTHER" id="PTHR46648">
    <property type="entry name" value="HIT FAMILY PROTEIN 1"/>
    <property type="match status" value="1"/>
</dbReference>
<dbReference type="InterPro" id="IPR036265">
    <property type="entry name" value="HIT-like_sf"/>
</dbReference>
<dbReference type="SUPFAM" id="SSF54197">
    <property type="entry name" value="HIT-like"/>
    <property type="match status" value="1"/>
</dbReference>
<dbReference type="EMBL" id="JWTB01000024">
    <property type="protein sequence ID" value="KIC66202.1"/>
    <property type="molecule type" value="Genomic_DNA"/>
</dbReference>
<dbReference type="AlphaFoldDB" id="A0A0B4DBS4"/>
<comment type="caution">
    <text evidence="5">The sequence shown here is derived from an EMBL/GenBank/DDBJ whole genome shotgun (WGS) entry which is preliminary data.</text>
</comment>
<dbReference type="PANTHER" id="PTHR46648:SF1">
    <property type="entry name" value="ADENOSINE 5'-MONOPHOSPHORAMIDASE HNT1"/>
    <property type="match status" value="1"/>
</dbReference>
<dbReference type="Pfam" id="PF01230">
    <property type="entry name" value="HIT"/>
    <property type="match status" value="1"/>
</dbReference>
<feature type="domain" description="HIT" evidence="4">
    <location>
        <begin position="4"/>
        <end position="107"/>
    </location>
</feature>
<evidence type="ECO:0000259" key="4">
    <source>
        <dbReference type="PROSITE" id="PS51084"/>
    </source>
</evidence>
<dbReference type="Gene3D" id="3.30.428.10">
    <property type="entry name" value="HIT-like"/>
    <property type="match status" value="1"/>
</dbReference>
<keyword evidence="5" id="KW-0378">Hydrolase</keyword>
<feature type="active site" description="Tele-AMP-histidine intermediate" evidence="1">
    <location>
        <position position="93"/>
    </location>
</feature>
<dbReference type="RefSeq" id="WP_043453448.1">
    <property type="nucleotide sequence ID" value="NZ_JBFBKS010000001.1"/>
</dbReference>
<feature type="short sequence motif" description="Histidine triad motif" evidence="2 3">
    <location>
        <begin position="91"/>
        <end position="95"/>
    </location>
</feature>
<sequence>MSTLFTKILKGEIPGRFVWREDDVSAFLTTGPLADGHTLVVPTEEVDRWTDARPETLAKVMEVARRIGAVQVDIFGARRAGLIVAGYEVNHLHVHVWPSRSMADFDFGSADQNPDPAVLDGNAEKLREGLRAAGYAEFVPAS</sequence>
<evidence type="ECO:0000256" key="2">
    <source>
        <dbReference type="PIRSR" id="PIRSR601310-3"/>
    </source>
</evidence>
<dbReference type="PROSITE" id="PS51084">
    <property type="entry name" value="HIT_2"/>
    <property type="match status" value="1"/>
</dbReference>
<evidence type="ECO:0000256" key="1">
    <source>
        <dbReference type="PIRSR" id="PIRSR601310-1"/>
    </source>
</evidence>
<dbReference type="InterPro" id="IPR001310">
    <property type="entry name" value="Histidine_triad_HIT"/>
</dbReference>
<name>A0A0B4DBS4_PSEPS</name>
<organism evidence="5 6">
    <name type="scientific">Pseudarthrobacter phenanthrenivorans</name>
    <name type="common">Arthrobacter phenanthrenivorans</name>
    <dbReference type="NCBI Taxonomy" id="361575"/>
    <lineage>
        <taxon>Bacteria</taxon>
        <taxon>Bacillati</taxon>
        <taxon>Actinomycetota</taxon>
        <taxon>Actinomycetes</taxon>
        <taxon>Micrococcales</taxon>
        <taxon>Micrococcaceae</taxon>
        <taxon>Pseudarthrobacter</taxon>
    </lineage>
</organism>
<dbReference type="GO" id="GO:0009117">
    <property type="term" value="P:nucleotide metabolic process"/>
    <property type="evidence" value="ECO:0007669"/>
    <property type="project" value="TreeGrafter"/>
</dbReference>